<reference evidence="3" key="1">
    <citation type="submission" date="2019-03" db="EMBL/GenBank/DDBJ databases">
        <authorList>
            <person name="Hao L."/>
        </authorList>
    </citation>
    <scope>NUCLEOTIDE SEQUENCE</scope>
</reference>
<name>A0A485M5V2_9ZZZZ</name>
<comment type="similarity">
    <text evidence="1">Belongs to the TolB family.</text>
</comment>
<dbReference type="GO" id="GO:0015031">
    <property type="term" value="P:protein transport"/>
    <property type="evidence" value="ECO:0007669"/>
    <property type="project" value="InterPro"/>
</dbReference>
<gene>
    <name evidence="3" type="primary">tolB</name>
    <name evidence="3" type="ORF">SCFA_640027</name>
</gene>
<organism evidence="3">
    <name type="scientific">anaerobic digester metagenome</name>
    <dbReference type="NCBI Taxonomy" id="1263854"/>
    <lineage>
        <taxon>unclassified sequences</taxon>
        <taxon>metagenomes</taxon>
        <taxon>ecological metagenomes</taxon>
    </lineage>
</organism>
<protein>
    <submittedName>
        <fullName evidence="3">Protein TolB</fullName>
    </submittedName>
</protein>
<evidence type="ECO:0000259" key="2">
    <source>
        <dbReference type="Pfam" id="PF04052"/>
    </source>
</evidence>
<dbReference type="SUPFAM" id="SSF52964">
    <property type="entry name" value="TolB, N-terminal domain"/>
    <property type="match status" value="1"/>
</dbReference>
<dbReference type="Gene3D" id="3.40.50.10070">
    <property type="entry name" value="TolB, N-terminal domain"/>
    <property type="match status" value="1"/>
</dbReference>
<feature type="domain" description="TolB N-terminal" evidence="2">
    <location>
        <begin position="25"/>
        <end position="124"/>
    </location>
</feature>
<dbReference type="Pfam" id="PF07676">
    <property type="entry name" value="PD40"/>
    <property type="match status" value="4"/>
</dbReference>
<dbReference type="GO" id="GO:0042597">
    <property type="term" value="C:periplasmic space"/>
    <property type="evidence" value="ECO:0007669"/>
    <property type="project" value="InterPro"/>
</dbReference>
<dbReference type="PANTHER" id="PTHR36842:SF1">
    <property type="entry name" value="PROTEIN TOLB"/>
    <property type="match status" value="1"/>
</dbReference>
<dbReference type="AlphaFoldDB" id="A0A485M5V2"/>
<dbReference type="EMBL" id="CAADRM010000130">
    <property type="protein sequence ID" value="VFU17253.1"/>
    <property type="molecule type" value="Genomic_DNA"/>
</dbReference>
<evidence type="ECO:0000313" key="3">
    <source>
        <dbReference type="EMBL" id="VFU17253.1"/>
    </source>
</evidence>
<dbReference type="Gene3D" id="2.120.10.30">
    <property type="entry name" value="TolB, C-terminal domain"/>
    <property type="match status" value="1"/>
</dbReference>
<dbReference type="PANTHER" id="PTHR36842">
    <property type="entry name" value="PROTEIN TOLB HOMOLOG"/>
    <property type="match status" value="1"/>
</dbReference>
<dbReference type="InterPro" id="IPR007195">
    <property type="entry name" value="TolB_N"/>
</dbReference>
<dbReference type="InterPro" id="IPR011659">
    <property type="entry name" value="WD40"/>
</dbReference>
<evidence type="ECO:0000256" key="1">
    <source>
        <dbReference type="ARBA" id="ARBA00009820"/>
    </source>
</evidence>
<dbReference type="InterPro" id="IPR011042">
    <property type="entry name" value="6-blade_b-propeller_TolB-like"/>
</dbReference>
<dbReference type="Pfam" id="PF04052">
    <property type="entry name" value="TolB_N"/>
    <property type="match status" value="1"/>
</dbReference>
<proteinExistence type="inferred from homology"/>
<accession>A0A485M5V2</accession>
<sequence length="425" mass="46255">MKKILSLMIVLAVVFPSVLGAQRLHIDIEARGFKRMKVAMPAFAGPKELADSVWSQCAKDLEITGAFSLLDPKGYINPGPMSFIEPGTLKDWALIGADYVVAARVERRGDQVNLVVQVVEVSTARAVLSTVYTTKADAVHRGVHAFMDALMQKTLGLEPIFSSKIVAVQKVGKKKQLYTMWCDGTGGAAIKGGGDLVLNPAWSFDGKKIAFVSYWRNNPDLYILDLRTYKVDLFSSHKGINVTPCFDPTGTKIACTLSKDGDPEIYLVPLGGGGAPERLTRSWATDTSPSISPDGRKLAFCSSRAGTPQIYVMDLVTRKVERLTFQGSYNSEPVFSPKGDVIAFIHLAEDRRFHIALIKTDGTRMKVLPGTGRGDESPTFSPDGRLVAFSSSDGNIYVTDFMGTSVVRVTDTGGFTEPCWSPLIE</sequence>
<dbReference type="SUPFAM" id="SSF69304">
    <property type="entry name" value="Tricorn protease N-terminal domain"/>
    <property type="match status" value="1"/>
</dbReference>